<dbReference type="EMBL" id="CADCTQ010000388">
    <property type="protein sequence ID" value="CAA9291961.1"/>
    <property type="molecule type" value="Genomic_DNA"/>
</dbReference>
<sequence length="52" mass="6157">MLLLFAQFFLRTRLFWEDDTRAGENPYGKSQLYFRNIQVQPGGPQIFSTNPF</sequence>
<name>A0A6J4K0Q0_9SPHI</name>
<protein>
    <submittedName>
        <fullName evidence="1">Uncharacterized protein</fullName>
    </submittedName>
</protein>
<organism evidence="1">
    <name type="scientific">uncultured Cytophagales bacterium</name>
    <dbReference type="NCBI Taxonomy" id="158755"/>
    <lineage>
        <taxon>Bacteria</taxon>
        <taxon>Pseudomonadati</taxon>
        <taxon>Bacteroidota</taxon>
        <taxon>Sphingobacteriia</taxon>
        <taxon>Sphingobacteriales</taxon>
        <taxon>environmental samples</taxon>
    </lineage>
</organism>
<dbReference type="AlphaFoldDB" id="A0A6J4K0Q0"/>
<reference evidence="1" key="1">
    <citation type="submission" date="2020-02" db="EMBL/GenBank/DDBJ databases">
        <authorList>
            <person name="Meier V. D."/>
        </authorList>
    </citation>
    <scope>NUCLEOTIDE SEQUENCE</scope>
    <source>
        <strain evidence="1">AVDCRST_MAG56</strain>
    </source>
</reference>
<proteinExistence type="predicted"/>
<accession>A0A6J4K0Q0</accession>
<evidence type="ECO:0000313" key="1">
    <source>
        <dbReference type="EMBL" id="CAA9291961.1"/>
    </source>
</evidence>
<gene>
    <name evidence="1" type="ORF">AVDCRST_MAG56-4664</name>
</gene>